<dbReference type="InterPro" id="IPR051468">
    <property type="entry name" value="Fungal_SecMetab_SDRs"/>
</dbReference>
<keyword evidence="2" id="KW-1185">Reference proteome</keyword>
<organism evidence="1 2">
    <name type="scientific">Pseudooceanicola spongiae</name>
    <dbReference type="NCBI Taxonomy" id="2613965"/>
    <lineage>
        <taxon>Bacteria</taxon>
        <taxon>Pseudomonadati</taxon>
        <taxon>Pseudomonadota</taxon>
        <taxon>Alphaproteobacteria</taxon>
        <taxon>Rhodobacterales</taxon>
        <taxon>Paracoccaceae</taxon>
        <taxon>Pseudooceanicola</taxon>
    </lineage>
</organism>
<dbReference type="GO" id="GO:0005737">
    <property type="term" value="C:cytoplasm"/>
    <property type="evidence" value="ECO:0007669"/>
    <property type="project" value="TreeGrafter"/>
</dbReference>
<dbReference type="SUPFAM" id="SSF51735">
    <property type="entry name" value="NAD(P)-binding Rossmann-fold domains"/>
    <property type="match status" value="1"/>
</dbReference>
<dbReference type="AlphaFoldDB" id="A0A7L9WPT5"/>
<gene>
    <name evidence="1" type="ORF">F3W81_11810</name>
</gene>
<dbReference type="KEGG" id="pshq:F3W81_11810"/>
<name>A0A7L9WPT5_9RHOB</name>
<dbReference type="PANTHER" id="PTHR43544:SF12">
    <property type="entry name" value="NAD(P)-BINDING ROSSMANN-FOLD SUPERFAMILY PROTEIN"/>
    <property type="match status" value="1"/>
</dbReference>
<dbReference type="RefSeq" id="WP_193079364.1">
    <property type="nucleotide sequence ID" value="NZ_CP045201.1"/>
</dbReference>
<dbReference type="GO" id="GO:0016491">
    <property type="term" value="F:oxidoreductase activity"/>
    <property type="evidence" value="ECO:0007669"/>
    <property type="project" value="TreeGrafter"/>
</dbReference>
<protein>
    <submittedName>
        <fullName evidence="1">SDR family NAD(P)-dependent oxidoreductase</fullName>
    </submittedName>
</protein>
<dbReference type="PRINTS" id="PR00081">
    <property type="entry name" value="GDHRDH"/>
</dbReference>
<dbReference type="Gene3D" id="3.40.50.720">
    <property type="entry name" value="NAD(P)-binding Rossmann-like Domain"/>
    <property type="match status" value="1"/>
</dbReference>
<proteinExistence type="predicted"/>
<dbReference type="PANTHER" id="PTHR43544">
    <property type="entry name" value="SHORT-CHAIN DEHYDROGENASE/REDUCTASE"/>
    <property type="match status" value="1"/>
</dbReference>
<reference evidence="1 2" key="1">
    <citation type="submission" date="2019-10" db="EMBL/GenBank/DDBJ databases">
        <title>Pseudopuniceibacterium sp. HQ09 islated from Antarctica.</title>
        <authorList>
            <person name="Liao L."/>
            <person name="Su S."/>
            <person name="Chen B."/>
            <person name="Yu Y."/>
        </authorList>
    </citation>
    <scope>NUCLEOTIDE SEQUENCE [LARGE SCALE GENOMIC DNA]</scope>
    <source>
        <strain evidence="1 2">HQ09</strain>
    </source>
</reference>
<sequence length="221" mass="22676">MKKALIIGASGGIGAAVVRALEARGVGVVGVSRSDNGLDVTDEASVAAHLGALEPGFDLILCATGALEIDGAVPEKSLNALSARAMADQFALNCIGPALVIKHGVRLLPRDGRSVMAVLSARVGSIGDNRLGGWYSYRAAKAAVNQIVHGAAIELGRSHAGAICVALHPGTVATEFTAKYAGRHPRVSPEDAAGHLLGVIEGLRGEDTGGFFDWRGDVVPW</sequence>
<accession>A0A7L9WPT5</accession>
<evidence type="ECO:0000313" key="2">
    <source>
        <dbReference type="Proteomes" id="UP000594118"/>
    </source>
</evidence>
<dbReference type="Proteomes" id="UP000594118">
    <property type="component" value="Chromosome"/>
</dbReference>
<dbReference type="Pfam" id="PF13561">
    <property type="entry name" value="adh_short_C2"/>
    <property type="match status" value="1"/>
</dbReference>
<dbReference type="InterPro" id="IPR002347">
    <property type="entry name" value="SDR_fam"/>
</dbReference>
<dbReference type="InterPro" id="IPR036291">
    <property type="entry name" value="NAD(P)-bd_dom_sf"/>
</dbReference>
<dbReference type="EMBL" id="CP045201">
    <property type="protein sequence ID" value="QOL81446.1"/>
    <property type="molecule type" value="Genomic_DNA"/>
</dbReference>
<evidence type="ECO:0000313" key="1">
    <source>
        <dbReference type="EMBL" id="QOL81446.1"/>
    </source>
</evidence>